<dbReference type="GO" id="GO:0045727">
    <property type="term" value="P:positive regulation of translation"/>
    <property type="evidence" value="ECO:0007669"/>
    <property type="project" value="TreeGrafter"/>
</dbReference>
<dbReference type="Proteomes" id="UP000752171">
    <property type="component" value="Unassembled WGS sequence"/>
</dbReference>
<organism evidence="3 4">
    <name type="scientific">Astyanax mexicanus</name>
    <name type="common">Blind cave fish</name>
    <name type="synonym">Astyanax fasciatus mexicanus</name>
    <dbReference type="NCBI Taxonomy" id="7994"/>
    <lineage>
        <taxon>Eukaryota</taxon>
        <taxon>Metazoa</taxon>
        <taxon>Chordata</taxon>
        <taxon>Craniata</taxon>
        <taxon>Vertebrata</taxon>
        <taxon>Euteleostomi</taxon>
        <taxon>Actinopterygii</taxon>
        <taxon>Neopterygii</taxon>
        <taxon>Teleostei</taxon>
        <taxon>Ostariophysi</taxon>
        <taxon>Characiformes</taxon>
        <taxon>Characoidei</taxon>
        <taxon>Acestrorhamphidae</taxon>
        <taxon>Acestrorhamphinae</taxon>
        <taxon>Astyanax</taxon>
    </lineage>
</organism>
<name>A0A8T2L6S8_ASTMX</name>
<evidence type="ECO:0000313" key="3">
    <source>
        <dbReference type="EMBL" id="KAG9266939.1"/>
    </source>
</evidence>
<feature type="region of interest" description="Disordered" evidence="2">
    <location>
        <begin position="281"/>
        <end position="432"/>
    </location>
</feature>
<evidence type="ECO:0000256" key="2">
    <source>
        <dbReference type="SAM" id="MobiDB-lite"/>
    </source>
</evidence>
<dbReference type="EMBL" id="JAICCE010000016">
    <property type="protein sequence ID" value="KAG9266939.1"/>
    <property type="molecule type" value="Genomic_DNA"/>
</dbReference>
<proteinExistence type="predicted"/>
<comment type="caution">
    <text evidence="3">The sequence shown here is derived from an EMBL/GenBank/DDBJ whole genome shotgun (WGS) entry which is preliminary data.</text>
</comment>
<feature type="compositionally biased region" description="Basic residues" evidence="2">
    <location>
        <begin position="423"/>
        <end position="432"/>
    </location>
</feature>
<evidence type="ECO:0000313" key="4">
    <source>
        <dbReference type="Proteomes" id="UP000752171"/>
    </source>
</evidence>
<feature type="compositionally biased region" description="Basic and acidic residues" evidence="2">
    <location>
        <begin position="381"/>
        <end position="394"/>
    </location>
</feature>
<feature type="compositionally biased region" description="Polar residues" evidence="2">
    <location>
        <begin position="363"/>
        <end position="377"/>
    </location>
</feature>
<accession>A0A8T2L6S8</accession>
<feature type="compositionally biased region" description="Polar residues" evidence="2">
    <location>
        <begin position="140"/>
        <end position="157"/>
    </location>
</feature>
<reference evidence="3 4" key="1">
    <citation type="submission" date="2021-07" db="EMBL/GenBank/DDBJ databases">
        <authorList>
            <person name="Imarazene B."/>
            <person name="Zahm M."/>
            <person name="Klopp C."/>
            <person name="Cabau C."/>
            <person name="Beille S."/>
            <person name="Jouanno E."/>
            <person name="Castinel A."/>
            <person name="Lluch J."/>
            <person name="Gil L."/>
            <person name="Kuchtly C."/>
            <person name="Lopez Roques C."/>
            <person name="Donnadieu C."/>
            <person name="Parrinello H."/>
            <person name="Journot L."/>
            <person name="Du K."/>
            <person name="Schartl M."/>
            <person name="Retaux S."/>
            <person name="Guiguen Y."/>
        </authorList>
    </citation>
    <scope>NUCLEOTIDE SEQUENCE [LARGE SCALE GENOMIC DNA]</scope>
    <source>
        <strain evidence="3">Pach_M1</strain>
        <tissue evidence="3">Testis</tissue>
    </source>
</reference>
<feature type="compositionally biased region" description="Basic and acidic residues" evidence="2">
    <location>
        <begin position="298"/>
        <end position="318"/>
    </location>
</feature>
<feature type="compositionally biased region" description="Polar residues" evidence="2">
    <location>
        <begin position="165"/>
        <end position="175"/>
    </location>
</feature>
<feature type="compositionally biased region" description="Basic and acidic residues" evidence="2">
    <location>
        <begin position="404"/>
        <end position="416"/>
    </location>
</feature>
<sequence>MVYRSGPRWTTLQRLEKHLPSTFEPEDSDKMSFHRSKRTLRNGFSHHSSLSLATLECHAQLVTTGESCQTRSSTLRWGKCQRLQHNSASVKDCLRECGFVTNLRQTQTPLPSRKCALELPTQFIGQRNCGVPVCMEDQQSSSVTKPQPSGQAEANQHTFDRQPRLKSNCSSNQEHSSVDRIEQNSLKSMGHMVEDGDGPRPTHEVIFSTEVPQNTTREQGLSEEESYAFSSKNSQTILRDQICRVVVNLEEVLRGLKEVHLEMKEVVQQIDQLTSNIDLGEEDAKESCGGSSSSRRVLTAEEALKQTDPKIHPGRDTSEPSNSPSHIPSTVPRAKKRFQASTKGQPGEKSTPCLPPPAYPTGHSGTNSLVRKSNHGVTESKGSKPEAARGDKSQKPPPYPFGSKAERANKGKDPDLKSPPYSNRRKLLSTTV</sequence>
<keyword evidence="1" id="KW-0175">Coiled coil</keyword>
<dbReference type="PANTHER" id="PTHR15917:SF0">
    <property type="entry name" value="PROTEIN LARGEN"/>
    <property type="match status" value="1"/>
</dbReference>
<gene>
    <name evidence="3" type="ORF">AMEX_G19607</name>
</gene>
<protein>
    <submittedName>
        <fullName evidence="3">Uncharacterized protein</fullName>
    </submittedName>
</protein>
<dbReference type="KEGG" id="amex:103036154"/>
<evidence type="ECO:0000256" key="1">
    <source>
        <dbReference type="ARBA" id="ARBA00023054"/>
    </source>
</evidence>
<dbReference type="InterPro" id="IPR027997">
    <property type="entry name" value="Largen/INSYN1"/>
</dbReference>
<dbReference type="GO" id="GO:0045793">
    <property type="term" value="P:positive regulation of cell size"/>
    <property type="evidence" value="ECO:0007669"/>
    <property type="project" value="TreeGrafter"/>
</dbReference>
<dbReference type="PANTHER" id="PTHR15917">
    <property type="match status" value="1"/>
</dbReference>
<feature type="region of interest" description="Disordered" evidence="2">
    <location>
        <begin position="140"/>
        <end position="180"/>
    </location>
</feature>
<feature type="compositionally biased region" description="Polar residues" evidence="2">
    <location>
        <begin position="319"/>
        <end position="328"/>
    </location>
</feature>
<dbReference type="AlphaFoldDB" id="A0A8T2L6S8"/>